<name>A0ACB6QS31_9PLEO</name>
<evidence type="ECO:0000313" key="1">
    <source>
        <dbReference type="EMBL" id="KAF2469834.1"/>
    </source>
</evidence>
<reference evidence="1" key="1">
    <citation type="journal article" date="2020" name="Stud. Mycol.">
        <title>101 Dothideomycetes genomes: a test case for predicting lifestyles and emergence of pathogens.</title>
        <authorList>
            <person name="Haridas S."/>
            <person name="Albert R."/>
            <person name="Binder M."/>
            <person name="Bloem J."/>
            <person name="Labutti K."/>
            <person name="Salamov A."/>
            <person name="Andreopoulos B."/>
            <person name="Baker S."/>
            <person name="Barry K."/>
            <person name="Bills G."/>
            <person name="Bluhm B."/>
            <person name="Cannon C."/>
            <person name="Castanera R."/>
            <person name="Culley D."/>
            <person name="Daum C."/>
            <person name="Ezra D."/>
            <person name="Gonzalez J."/>
            <person name="Henrissat B."/>
            <person name="Kuo A."/>
            <person name="Liang C."/>
            <person name="Lipzen A."/>
            <person name="Lutzoni F."/>
            <person name="Magnuson J."/>
            <person name="Mondo S."/>
            <person name="Nolan M."/>
            <person name="Ohm R."/>
            <person name="Pangilinan J."/>
            <person name="Park H.-J."/>
            <person name="Ramirez L."/>
            <person name="Alfaro M."/>
            <person name="Sun H."/>
            <person name="Tritt A."/>
            <person name="Yoshinaga Y."/>
            <person name="Zwiers L.-H."/>
            <person name="Turgeon B."/>
            <person name="Goodwin S."/>
            <person name="Spatafora J."/>
            <person name="Crous P."/>
            <person name="Grigoriev I."/>
        </authorList>
    </citation>
    <scope>NUCLEOTIDE SEQUENCE</scope>
    <source>
        <strain evidence="1">ATCC 200398</strain>
    </source>
</reference>
<gene>
    <name evidence="1" type="ORF">BDR25DRAFT_356080</name>
</gene>
<keyword evidence="2" id="KW-1185">Reference proteome</keyword>
<proteinExistence type="predicted"/>
<evidence type="ECO:0000313" key="2">
    <source>
        <dbReference type="Proteomes" id="UP000799755"/>
    </source>
</evidence>
<dbReference type="EMBL" id="MU003510">
    <property type="protein sequence ID" value="KAF2469834.1"/>
    <property type="molecule type" value="Genomic_DNA"/>
</dbReference>
<comment type="caution">
    <text evidence="1">The sequence shown here is derived from an EMBL/GenBank/DDBJ whole genome shotgun (WGS) entry which is preliminary data.</text>
</comment>
<organism evidence="1 2">
    <name type="scientific">Lindgomyces ingoldianus</name>
    <dbReference type="NCBI Taxonomy" id="673940"/>
    <lineage>
        <taxon>Eukaryota</taxon>
        <taxon>Fungi</taxon>
        <taxon>Dikarya</taxon>
        <taxon>Ascomycota</taxon>
        <taxon>Pezizomycotina</taxon>
        <taxon>Dothideomycetes</taxon>
        <taxon>Pleosporomycetidae</taxon>
        <taxon>Pleosporales</taxon>
        <taxon>Lindgomycetaceae</taxon>
        <taxon>Lindgomyces</taxon>
    </lineage>
</organism>
<protein>
    <submittedName>
        <fullName evidence="1">Uncharacterized protein</fullName>
    </submittedName>
</protein>
<sequence length="409" mass="45709">MQEKAKRQGENLSLQVSGIDDDDDNDDDDGSGNHLGQASSTAKRRILHQSCGRSPSNRALTPNPLSVSQYSGYDPKICYSDDSGDDGSEESGDHGRDLGGNKRPISAARRYRSRRHMRRRNCSNAALKFRLIQSSTLTASQFREFGQKLKGKTLPPATYKRQRTERNTLGSNQTSGQAPGNPLETTSTATSTKAEAVIAEAGSNEDGYNTLDASAASVLANPNDADHVKVLERDSIAIPQEDLRIKQGIKYETYERFEEWEETFKFFKENGNHPILINARNTATSEVIPQGRIRRRPGCCRLPALRRKDHRIVRRKCSKKPKRGFQKPEKNFIANINKWAMKAYDSGKARGVYSLRVINYDGLNKVNSGARTESQQDFCLKENEEEEAQEVAEEEVEETALGGSDLYND</sequence>
<accession>A0ACB6QS31</accession>
<dbReference type="Proteomes" id="UP000799755">
    <property type="component" value="Unassembled WGS sequence"/>
</dbReference>